<evidence type="ECO:0000313" key="1">
    <source>
        <dbReference type="EMBL" id="GJT26258.1"/>
    </source>
</evidence>
<organism evidence="1 2">
    <name type="scientific">Tanacetum coccineum</name>
    <dbReference type="NCBI Taxonomy" id="301880"/>
    <lineage>
        <taxon>Eukaryota</taxon>
        <taxon>Viridiplantae</taxon>
        <taxon>Streptophyta</taxon>
        <taxon>Embryophyta</taxon>
        <taxon>Tracheophyta</taxon>
        <taxon>Spermatophyta</taxon>
        <taxon>Magnoliopsida</taxon>
        <taxon>eudicotyledons</taxon>
        <taxon>Gunneridae</taxon>
        <taxon>Pentapetalae</taxon>
        <taxon>asterids</taxon>
        <taxon>campanulids</taxon>
        <taxon>Asterales</taxon>
        <taxon>Asteraceae</taxon>
        <taxon>Asteroideae</taxon>
        <taxon>Anthemideae</taxon>
        <taxon>Anthemidinae</taxon>
        <taxon>Tanacetum</taxon>
    </lineage>
</organism>
<keyword evidence="2" id="KW-1185">Reference proteome</keyword>
<dbReference type="Proteomes" id="UP001151760">
    <property type="component" value="Unassembled WGS sequence"/>
</dbReference>
<sequence length="409" mass="48960">MQVISVEERSYLFKIIIIKDTFVDKRVAHLKHLSSIITPHLKKSFQFHLIGHEFQVEMDMSSFPRMLQFKRKMLPHAQLLRWSNWFSQWKFTVKHIKGTENILADFLSRPKAYKLEENYPKDASRVQKHTPHFISIVFSVTSHKEEGSSSNPTPTIPVFDLPEEIVETIRDLTFEKRAKLCYKMFLTILLKNYGLCIRGLRFHPDYPFLNIFHIHDLWRFPKESLCFFYYLCESFTIGITFNAEKLLSYVFKRQFKDVPPHSKYLLTMLQWFVPHHQWTRWVTTTRKGTYVLVMFRRPGSFLPPRAVNDDKSVMYHAPYCVIHDWYKVNPSSRRCERKLRTLYADTRILMARANSVDPDKIPYYVMWNTSVWNKDHLDAYKWIEANGQWLYENFDHCDVETSDDDDDAR</sequence>
<accession>A0ABQ5CHQ3</accession>
<dbReference type="EMBL" id="BQNB010014277">
    <property type="protein sequence ID" value="GJT26258.1"/>
    <property type="molecule type" value="Genomic_DNA"/>
</dbReference>
<reference evidence="1" key="2">
    <citation type="submission" date="2022-01" db="EMBL/GenBank/DDBJ databases">
        <authorList>
            <person name="Yamashiro T."/>
            <person name="Shiraishi A."/>
            <person name="Satake H."/>
            <person name="Nakayama K."/>
        </authorList>
    </citation>
    <scope>NUCLEOTIDE SEQUENCE</scope>
</reference>
<proteinExistence type="predicted"/>
<gene>
    <name evidence="1" type="ORF">Tco_0906533</name>
</gene>
<reference evidence="1" key="1">
    <citation type="journal article" date="2022" name="Int. J. Mol. Sci.">
        <title>Draft Genome of Tanacetum Coccineum: Genomic Comparison of Closely Related Tanacetum-Family Plants.</title>
        <authorList>
            <person name="Yamashiro T."/>
            <person name="Shiraishi A."/>
            <person name="Nakayama K."/>
            <person name="Satake H."/>
        </authorList>
    </citation>
    <scope>NUCLEOTIDE SEQUENCE</scope>
</reference>
<protein>
    <recommendedName>
        <fullName evidence="3">Reverse transcriptase RNase H-like domain-containing protein</fullName>
    </recommendedName>
</protein>
<name>A0ABQ5CHQ3_9ASTR</name>
<evidence type="ECO:0000313" key="2">
    <source>
        <dbReference type="Proteomes" id="UP001151760"/>
    </source>
</evidence>
<comment type="caution">
    <text evidence="1">The sequence shown here is derived from an EMBL/GenBank/DDBJ whole genome shotgun (WGS) entry which is preliminary data.</text>
</comment>
<evidence type="ECO:0008006" key="3">
    <source>
        <dbReference type="Google" id="ProtNLM"/>
    </source>
</evidence>